<dbReference type="InterPro" id="IPR025665">
    <property type="entry name" value="Beta-barrel_OMP_2"/>
</dbReference>
<evidence type="ECO:0000256" key="1">
    <source>
        <dbReference type="SAM" id="SignalP"/>
    </source>
</evidence>
<dbReference type="Pfam" id="PF13568">
    <property type="entry name" value="OMP_b-brl_2"/>
    <property type="match status" value="1"/>
</dbReference>
<proteinExistence type="predicted"/>
<dbReference type="RefSeq" id="WP_283346358.1">
    <property type="nucleotide sequence ID" value="NZ_JASHIF010000025.1"/>
</dbReference>
<evidence type="ECO:0000313" key="4">
    <source>
        <dbReference type="Proteomes" id="UP001236507"/>
    </source>
</evidence>
<dbReference type="SUPFAM" id="SSF56925">
    <property type="entry name" value="OMPA-like"/>
    <property type="match status" value="1"/>
</dbReference>
<keyword evidence="1" id="KW-0732">Signal</keyword>
<protein>
    <submittedName>
        <fullName evidence="3">Porin family protein</fullName>
    </submittedName>
</protein>
<evidence type="ECO:0000259" key="2">
    <source>
        <dbReference type="Pfam" id="PF13568"/>
    </source>
</evidence>
<organism evidence="3 4">
    <name type="scientific">Flectobacillus roseus</name>
    <dbReference type="NCBI Taxonomy" id="502259"/>
    <lineage>
        <taxon>Bacteria</taxon>
        <taxon>Pseudomonadati</taxon>
        <taxon>Bacteroidota</taxon>
        <taxon>Cytophagia</taxon>
        <taxon>Cytophagales</taxon>
        <taxon>Flectobacillaceae</taxon>
        <taxon>Flectobacillus</taxon>
    </lineage>
</organism>
<dbReference type="InterPro" id="IPR011250">
    <property type="entry name" value="OMP/PagP_B-barrel"/>
</dbReference>
<feature type="chain" id="PRO_5045210850" evidence="1">
    <location>
        <begin position="21"/>
        <end position="202"/>
    </location>
</feature>
<keyword evidence="4" id="KW-1185">Reference proteome</keyword>
<gene>
    <name evidence="3" type="ORF">QM524_22620</name>
</gene>
<evidence type="ECO:0000313" key="3">
    <source>
        <dbReference type="EMBL" id="MDI9862035.1"/>
    </source>
</evidence>
<feature type="signal peptide" evidence="1">
    <location>
        <begin position="1"/>
        <end position="20"/>
    </location>
</feature>
<dbReference type="Proteomes" id="UP001236507">
    <property type="component" value="Unassembled WGS sequence"/>
</dbReference>
<dbReference type="EMBL" id="JASHIF010000025">
    <property type="protein sequence ID" value="MDI9862035.1"/>
    <property type="molecule type" value="Genomic_DNA"/>
</dbReference>
<feature type="domain" description="Outer membrane protein beta-barrel" evidence="2">
    <location>
        <begin position="23"/>
        <end position="168"/>
    </location>
</feature>
<sequence length="202" mass="21769">MKKLLASLAIVLSVVSFANAQKIAFKGGFTYSDAIMSPEPVDIIDGKAGFHAGIVLQDLMLSDKIGIQPELIYLQQGFKIGSVGSIGMHYLSLPILLKFPVTEELSLLAGPQISYLTNTKIGIGNGFFSVNYNGLFKDIDLGLAGGLEYKVSDKVALGGRYVLGLTNVNKDFQIDSNNNLSDYLTIKNTSAQVYVSFSFGKN</sequence>
<comment type="caution">
    <text evidence="3">The sequence shown here is derived from an EMBL/GenBank/DDBJ whole genome shotgun (WGS) entry which is preliminary data.</text>
</comment>
<reference evidence="3 4" key="1">
    <citation type="submission" date="2023-05" db="EMBL/GenBank/DDBJ databases">
        <title>Novel species of genus Flectobacillus isolated from stream in China.</title>
        <authorList>
            <person name="Lu H."/>
        </authorList>
    </citation>
    <scope>NUCLEOTIDE SEQUENCE [LARGE SCALE GENOMIC DNA]</scope>
    <source>
        <strain evidence="3 4">KCTC 42575</strain>
    </source>
</reference>
<name>A0ABT6YEQ5_9BACT</name>
<accession>A0ABT6YEQ5</accession>